<feature type="transmembrane region" description="Helical" evidence="6">
    <location>
        <begin position="136"/>
        <end position="161"/>
    </location>
</feature>
<evidence type="ECO:0000256" key="5">
    <source>
        <dbReference type="ARBA" id="ARBA00023136"/>
    </source>
</evidence>
<comment type="subcellular location">
    <subcellularLocation>
        <location evidence="6">Cell membrane</location>
        <topology evidence="6">Multi-pass membrane protein</topology>
    </subcellularLocation>
    <subcellularLocation>
        <location evidence="1">Membrane</location>
        <topology evidence="1">Multi-pass membrane protein</topology>
    </subcellularLocation>
</comment>
<comment type="similarity">
    <text evidence="6">Belongs to the binding-protein-dependent transport system permease family.</text>
</comment>
<name>A0A848M6I7_PAELE</name>
<dbReference type="GO" id="GO:0055085">
    <property type="term" value="P:transmembrane transport"/>
    <property type="evidence" value="ECO:0007669"/>
    <property type="project" value="InterPro"/>
</dbReference>
<evidence type="ECO:0000313" key="8">
    <source>
        <dbReference type="EMBL" id="NMO95453.1"/>
    </source>
</evidence>
<comment type="caution">
    <text evidence="8">The sequence shown here is derived from an EMBL/GenBank/DDBJ whole genome shotgun (WGS) entry which is preliminary data.</text>
</comment>
<gene>
    <name evidence="8" type="ORF">HII30_06595</name>
</gene>
<keyword evidence="9" id="KW-1185">Reference proteome</keyword>
<evidence type="ECO:0000256" key="1">
    <source>
        <dbReference type="ARBA" id="ARBA00004141"/>
    </source>
</evidence>
<evidence type="ECO:0000256" key="4">
    <source>
        <dbReference type="ARBA" id="ARBA00022989"/>
    </source>
</evidence>
<keyword evidence="5 6" id="KW-0472">Membrane</keyword>
<proteinExistence type="inferred from homology"/>
<evidence type="ECO:0000256" key="2">
    <source>
        <dbReference type="ARBA" id="ARBA00022448"/>
    </source>
</evidence>
<feature type="domain" description="ABC transmembrane type-1" evidence="7">
    <location>
        <begin position="91"/>
        <end position="307"/>
    </location>
</feature>
<dbReference type="CDD" id="cd06261">
    <property type="entry name" value="TM_PBP2"/>
    <property type="match status" value="1"/>
</dbReference>
<dbReference type="RefSeq" id="WP_169504233.1">
    <property type="nucleotide sequence ID" value="NZ_JABBPN010000004.1"/>
</dbReference>
<dbReference type="SUPFAM" id="SSF161098">
    <property type="entry name" value="MetI-like"/>
    <property type="match status" value="1"/>
</dbReference>
<dbReference type="EMBL" id="JABBPN010000004">
    <property type="protein sequence ID" value="NMO95453.1"/>
    <property type="molecule type" value="Genomic_DNA"/>
</dbReference>
<evidence type="ECO:0000259" key="7">
    <source>
        <dbReference type="PROSITE" id="PS50928"/>
    </source>
</evidence>
<dbReference type="GO" id="GO:0005886">
    <property type="term" value="C:plasma membrane"/>
    <property type="evidence" value="ECO:0007669"/>
    <property type="project" value="UniProtKB-SubCell"/>
</dbReference>
<protein>
    <submittedName>
        <fullName evidence="8">Sugar ABC transporter permease</fullName>
    </submittedName>
</protein>
<dbReference type="PANTHER" id="PTHR43496:SF1">
    <property type="entry name" value="POLYGALACTURONAN_RHAMNOGALACTURONAN TRANSPORT SYSTEM PERMEASE PROTEIN YTEP"/>
    <property type="match status" value="1"/>
</dbReference>
<feature type="transmembrane region" description="Helical" evidence="6">
    <location>
        <begin position="28"/>
        <end position="55"/>
    </location>
</feature>
<dbReference type="Gene3D" id="1.10.3720.10">
    <property type="entry name" value="MetI-like"/>
    <property type="match status" value="1"/>
</dbReference>
<keyword evidence="4 6" id="KW-1133">Transmembrane helix</keyword>
<dbReference type="Pfam" id="PF00528">
    <property type="entry name" value="BPD_transp_1"/>
    <property type="match status" value="1"/>
</dbReference>
<dbReference type="PROSITE" id="PS50928">
    <property type="entry name" value="ABC_TM1"/>
    <property type="match status" value="1"/>
</dbReference>
<dbReference type="InterPro" id="IPR000515">
    <property type="entry name" value="MetI-like"/>
</dbReference>
<evidence type="ECO:0000256" key="6">
    <source>
        <dbReference type="RuleBase" id="RU363032"/>
    </source>
</evidence>
<dbReference type="Proteomes" id="UP000565468">
    <property type="component" value="Unassembled WGS sequence"/>
</dbReference>
<feature type="transmembrane region" description="Helical" evidence="6">
    <location>
        <begin position="225"/>
        <end position="250"/>
    </location>
</feature>
<evidence type="ECO:0000313" key="9">
    <source>
        <dbReference type="Proteomes" id="UP000565468"/>
    </source>
</evidence>
<evidence type="ECO:0000256" key="3">
    <source>
        <dbReference type="ARBA" id="ARBA00022692"/>
    </source>
</evidence>
<feature type="transmembrane region" description="Helical" evidence="6">
    <location>
        <begin position="286"/>
        <end position="307"/>
    </location>
</feature>
<sequence length="320" mass="36748">MNNIKPGQVSRLHTRLDRSLLSRDKYKLFLMALPFLALAFVFSYLPLYGWIYAFYDYRPGIPLKDSEYMGFYWFTSMFSNDVRRQEIVRVLTNTFAMSGLSLLTSVLPVAFAIFLTEIRSTFFKRMVQTLTTLPNFISWVLVYSFAFMLFSVDNGFLNNVLLNLGLIDRPMNILASDSNTWLAMTLWSVWKTLGWSAIMYIAAITGIDQELYEAAKVDGAGRFRLMWHITVPGIMPTFFVLLLLSIANFINNGFEQFYVFQNAINMGRIEVLDLYVYNIGMMNSNFSFSTAVSLLKSIVSIVLLFAANHLSKLFRGENII</sequence>
<accession>A0A848M6I7</accession>
<feature type="transmembrane region" description="Helical" evidence="6">
    <location>
        <begin position="95"/>
        <end position="115"/>
    </location>
</feature>
<dbReference type="InterPro" id="IPR035906">
    <property type="entry name" value="MetI-like_sf"/>
</dbReference>
<organism evidence="8 9">
    <name type="scientific">Paenibacillus lemnae</name>
    <dbReference type="NCBI Taxonomy" id="1330551"/>
    <lineage>
        <taxon>Bacteria</taxon>
        <taxon>Bacillati</taxon>
        <taxon>Bacillota</taxon>
        <taxon>Bacilli</taxon>
        <taxon>Bacillales</taxon>
        <taxon>Paenibacillaceae</taxon>
        <taxon>Paenibacillus</taxon>
    </lineage>
</organism>
<keyword evidence="2 6" id="KW-0813">Transport</keyword>
<keyword evidence="3 6" id="KW-0812">Transmembrane</keyword>
<dbReference type="AlphaFoldDB" id="A0A848M6I7"/>
<feature type="transmembrane region" description="Helical" evidence="6">
    <location>
        <begin position="181"/>
        <end position="204"/>
    </location>
</feature>
<dbReference type="PANTHER" id="PTHR43496">
    <property type="entry name" value="PROTEIN LPLB"/>
    <property type="match status" value="1"/>
</dbReference>
<reference evidence="8 9" key="1">
    <citation type="submission" date="2020-04" db="EMBL/GenBank/DDBJ databases">
        <title>Paenibacillus algicola sp. nov., a novel marine bacterium producing alginate lyase.</title>
        <authorList>
            <person name="Huang H."/>
        </authorList>
    </citation>
    <scope>NUCLEOTIDE SEQUENCE [LARGE SCALE GENOMIC DNA]</scope>
    <source>
        <strain evidence="8 9">L7-75</strain>
    </source>
</reference>